<dbReference type="EMBL" id="VFPG01000001">
    <property type="protein sequence ID" value="TQM29455.1"/>
    <property type="molecule type" value="Genomic_DNA"/>
</dbReference>
<proteinExistence type="predicted"/>
<sequence>MAGVLALLAGAYKGFTALGGFLALQRLADARRAIGSSATGPTESELYAMVATSAAIAAMLLLGGILLLARKSAGRTLIVVACTLAVIQGFVSVGVIADAGMMSESGAATVGLALGVSLPLLIGILAAVGPTARWIAAGRTPTAPPMYGQPPYPYGHPPNPYAPPQYPHY</sequence>
<keyword evidence="1" id="KW-0812">Transmembrane</keyword>
<accession>A0A543F6J3</accession>
<keyword evidence="1" id="KW-1133">Transmembrane helix</keyword>
<organism evidence="2 3">
    <name type="scientific">Nocardia bhagyanarayanae</name>
    <dbReference type="NCBI Taxonomy" id="1215925"/>
    <lineage>
        <taxon>Bacteria</taxon>
        <taxon>Bacillati</taxon>
        <taxon>Actinomycetota</taxon>
        <taxon>Actinomycetes</taxon>
        <taxon>Mycobacteriales</taxon>
        <taxon>Nocardiaceae</taxon>
        <taxon>Nocardia</taxon>
    </lineage>
</organism>
<reference evidence="2 3" key="1">
    <citation type="submission" date="2019-06" db="EMBL/GenBank/DDBJ databases">
        <title>Sequencing the genomes of 1000 actinobacteria strains.</title>
        <authorList>
            <person name="Klenk H.-P."/>
        </authorList>
    </citation>
    <scope>NUCLEOTIDE SEQUENCE [LARGE SCALE GENOMIC DNA]</scope>
    <source>
        <strain evidence="2 3">DSM 103495</strain>
    </source>
</reference>
<gene>
    <name evidence="2" type="ORF">FB390_1057</name>
</gene>
<evidence type="ECO:0000256" key="1">
    <source>
        <dbReference type="SAM" id="Phobius"/>
    </source>
</evidence>
<feature type="transmembrane region" description="Helical" evidence="1">
    <location>
        <begin position="46"/>
        <end position="69"/>
    </location>
</feature>
<keyword evidence="1" id="KW-0472">Membrane</keyword>
<comment type="caution">
    <text evidence="2">The sequence shown here is derived from an EMBL/GenBank/DDBJ whole genome shotgun (WGS) entry which is preliminary data.</text>
</comment>
<evidence type="ECO:0000313" key="3">
    <source>
        <dbReference type="Proteomes" id="UP000316331"/>
    </source>
</evidence>
<evidence type="ECO:0000313" key="2">
    <source>
        <dbReference type="EMBL" id="TQM29455.1"/>
    </source>
</evidence>
<keyword evidence="3" id="KW-1185">Reference proteome</keyword>
<feature type="transmembrane region" description="Helical" evidence="1">
    <location>
        <begin position="76"/>
        <end position="97"/>
    </location>
</feature>
<dbReference type="Proteomes" id="UP000316331">
    <property type="component" value="Unassembled WGS sequence"/>
</dbReference>
<dbReference type="AlphaFoldDB" id="A0A543F6J3"/>
<protein>
    <submittedName>
        <fullName evidence="2">Uncharacterized protein</fullName>
    </submittedName>
</protein>
<feature type="transmembrane region" description="Helical" evidence="1">
    <location>
        <begin position="109"/>
        <end position="129"/>
    </location>
</feature>
<name>A0A543F6J3_9NOCA</name>